<feature type="non-terminal residue" evidence="5">
    <location>
        <position position="1"/>
    </location>
</feature>
<dbReference type="SUPFAM" id="SSF53756">
    <property type="entry name" value="UDP-Glycosyltransferase/glycogen phosphorylase"/>
    <property type="match status" value="1"/>
</dbReference>
<evidence type="ECO:0000313" key="5">
    <source>
        <dbReference type="EMBL" id="KAL3501836.1"/>
    </source>
</evidence>
<sequence length="491" mass="55282">KAIKCMEKAELIIIPWPLMGHLAQLVEFAKLLLSRKSNFSITVLISRLPDSIDPVTNALINSLVSSSTTEGLEFVQLPPTNPTPEWSSLSRGYFIKRKLDSHKPDVKKFIQQRRSQIGQSKGSRIVGVVVDMFSTGMIDVAEEFGIDSYVFFTSGAAFLGLMLHFQSLHDEYNQDVSEFSNSEIALHFPSFANPVPLSVIPIALLDKQLWLRRFLLCARGYRRAKGIMINTFSDLESYALDSFNNLSDSSYSPRIYSVGPILNKVKHVSPEVQSDIVKWLDDQPHHSVIYICFGSLGSLEINQVKELAFGLERSGYRFLWVLRRPPPENTIVDFPSDYHNHRDVLPEGFLDRTAKIGKVVGFVPQLAVLSHAAVGGFISHCGWNSILESIWYGVPLATWPLESEQQLNAFQLVVELELSVGITLGYSSMNNKKHLVSAEEIERGIRKVMESDSEVRKKVKEMRDKSRISMKQGGTSYESLGRLIDDMLQNI</sequence>
<gene>
    <name evidence="5" type="ORF">ACH5RR_036285</name>
</gene>
<dbReference type="GO" id="GO:0016757">
    <property type="term" value="F:glycosyltransferase activity"/>
    <property type="evidence" value="ECO:0007669"/>
    <property type="project" value="UniProtKB-KW"/>
</dbReference>
<dbReference type="PANTHER" id="PTHR48048:SF35">
    <property type="entry name" value="UDP-GLYCOSYLTRANSFERASES DOMAIN-CONTAINING PROTEIN"/>
    <property type="match status" value="1"/>
</dbReference>
<comment type="similarity">
    <text evidence="1 3">Belongs to the UDP-glycosyltransferase family.</text>
</comment>
<dbReference type="CDD" id="cd03784">
    <property type="entry name" value="GT1_Gtf-like"/>
    <property type="match status" value="1"/>
</dbReference>
<dbReference type="Proteomes" id="UP001630127">
    <property type="component" value="Unassembled WGS sequence"/>
</dbReference>
<dbReference type="PANTHER" id="PTHR48048">
    <property type="entry name" value="GLYCOSYLTRANSFERASE"/>
    <property type="match status" value="1"/>
</dbReference>
<evidence type="ECO:0000256" key="1">
    <source>
        <dbReference type="ARBA" id="ARBA00009995"/>
    </source>
</evidence>
<dbReference type="EC" id="2.4.1.-" evidence="4"/>
<name>A0ABD2Y545_9GENT</name>
<dbReference type="PROSITE" id="PS00375">
    <property type="entry name" value="UDPGT"/>
    <property type="match status" value="1"/>
</dbReference>
<evidence type="ECO:0000313" key="6">
    <source>
        <dbReference type="Proteomes" id="UP001630127"/>
    </source>
</evidence>
<dbReference type="Gene3D" id="3.40.50.2000">
    <property type="entry name" value="Glycogen Phosphorylase B"/>
    <property type="match status" value="2"/>
</dbReference>
<dbReference type="EMBL" id="JBJUIK010000015">
    <property type="protein sequence ID" value="KAL3501836.1"/>
    <property type="molecule type" value="Genomic_DNA"/>
</dbReference>
<dbReference type="InterPro" id="IPR002213">
    <property type="entry name" value="UDP_glucos_trans"/>
</dbReference>
<accession>A0ABD2Y545</accession>
<proteinExistence type="inferred from homology"/>
<dbReference type="Pfam" id="PF00201">
    <property type="entry name" value="UDPGT"/>
    <property type="match status" value="1"/>
</dbReference>
<comment type="caution">
    <text evidence="5">The sequence shown here is derived from an EMBL/GenBank/DDBJ whole genome shotgun (WGS) entry which is preliminary data.</text>
</comment>
<dbReference type="InterPro" id="IPR050481">
    <property type="entry name" value="UDP-glycosyltransf_plant"/>
</dbReference>
<reference evidence="5 6" key="1">
    <citation type="submission" date="2024-11" db="EMBL/GenBank/DDBJ databases">
        <title>A near-complete genome assembly of Cinchona calisaya.</title>
        <authorList>
            <person name="Lian D.C."/>
            <person name="Zhao X.W."/>
            <person name="Wei L."/>
        </authorList>
    </citation>
    <scope>NUCLEOTIDE SEQUENCE [LARGE SCALE GENOMIC DNA]</scope>
    <source>
        <tissue evidence="5">Nenye</tissue>
    </source>
</reference>
<evidence type="ECO:0000256" key="4">
    <source>
        <dbReference type="RuleBase" id="RU362057"/>
    </source>
</evidence>
<keyword evidence="2 3" id="KW-0808">Transferase</keyword>
<evidence type="ECO:0000256" key="3">
    <source>
        <dbReference type="RuleBase" id="RU003718"/>
    </source>
</evidence>
<dbReference type="InterPro" id="IPR035595">
    <property type="entry name" value="UDP_glycos_trans_CS"/>
</dbReference>
<evidence type="ECO:0000256" key="2">
    <source>
        <dbReference type="ARBA" id="ARBA00022679"/>
    </source>
</evidence>
<dbReference type="AlphaFoldDB" id="A0ABD2Y545"/>
<protein>
    <recommendedName>
        <fullName evidence="4">Glycosyltransferase</fullName>
        <ecNumber evidence="4">2.4.1.-</ecNumber>
    </recommendedName>
</protein>
<keyword evidence="3" id="KW-0328">Glycosyltransferase</keyword>
<dbReference type="FunFam" id="3.40.50.2000:FF:000056">
    <property type="entry name" value="Glycosyltransferase"/>
    <property type="match status" value="1"/>
</dbReference>
<keyword evidence="6" id="KW-1185">Reference proteome</keyword>
<organism evidence="5 6">
    <name type="scientific">Cinchona calisaya</name>
    <dbReference type="NCBI Taxonomy" id="153742"/>
    <lineage>
        <taxon>Eukaryota</taxon>
        <taxon>Viridiplantae</taxon>
        <taxon>Streptophyta</taxon>
        <taxon>Embryophyta</taxon>
        <taxon>Tracheophyta</taxon>
        <taxon>Spermatophyta</taxon>
        <taxon>Magnoliopsida</taxon>
        <taxon>eudicotyledons</taxon>
        <taxon>Gunneridae</taxon>
        <taxon>Pentapetalae</taxon>
        <taxon>asterids</taxon>
        <taxon>lamiids</taxon>
        <taxon>Gentianales</taxon>
        <taxon>Rubiaceae</taxon>
        <taxon>Cinchonoideae</taxon>
        <taxon>Cinchoneae</taxon>
        <taxon>Cinchona</taxon>
    </lineage>
</organism>